<organism evidence="3 4">
    <name type="scientific">Lactobacillus kalixensis DSM 16043</name>
    <dbReference type="NCBI Taxonomy" id="1423763"/>
    <lineage>
        <taxon>Bacteria</taxon>
        <taxon>Bacillati</taxon>
        <taxon>Bacillota</taxon>
        <taxon>Bacilli</taxon>
        <taxon>Lactobacillales</taxon>
        <taxon>Lactobacillaceae</taxon>
        <taxon>Lactobacillus</taxon>
    </lineage>
</organism>
<dbReference type="EMBL" id="AZFM01000018">
    <property type="protein sequence ID" value="KRL89808.1"/>
    <property type="molecule type" value="Genomic_DNA"/>
</dbReference>
<keyword evidence="4" id="KW-1185">Reference proteome</keyword>
<dbReference type="OrthoDB" id="9999803at2"/>
<dbReference type="PATRIC" id="fig|1423763.3.peg.544"/>
<reference evidence="3 4" key="1">
    <citation type="journal article" date="2015" name="Genome Announc.">
        <title>Expanding the biotechnology potential of lactobacilli through comparative genomics of 213 strains and associated genera.</title>
        <authorList>
            <person name="Sun Z."/>
            <person name="Harris H.M."/>
            <person name="McCann A."/>
            <person name="Guo C."/>
            <person name="Argimon S."/>
            <person name="Zhang W."/>
            <person name="Yang X."/>
            <person name="Jeffery I.B."/>
            <person name="Cooney J.C."/>
            <person name="Kagawa T.F."/>
            <person name="Liu W."/>
            <person name="Song Y."/>
            <person name="Salvetti E."/>
            <person name="Wrobel A."/>
            <person name="Rasinkangas P."/>
            <person name="Parkhill J."/>
            <person name="Rea M.C."/>
            <person name="O'Sullivan O."/>
            <person name="Ritari J."/>
            <person name="Douillard F.P."/>
            <person name="Paul Ross R."/>
            <person name="Yang R."/>
            <person name="Briner A.E."/>
            <person name="Felis G.E."/>
            <person name="de Vos W.M."/>
            <person name="Barrangou R."/>
            <person name="Klaenhammer T.R."/>
            <person name="Caufield P.W."/>
            <person name="Cui Y."/>
            <person name="Zhang H."/>
            <person name="O'Toole P.W."/>
        </authorList>
    </citation>
    <scope>NUCLEOTIDE SEQUENCE [LARGE SCALE GENOMIC DNA]</scope>
    <source>
        <strain evidence="3 4">DSM 16043</strain>
    </source>
</reference>
<evidence type="ECO:0000313" key="4">
    <source>
        <dbReference type="Proteomes" id="UP000051036"/>
    </source>
</evidence>
<feature type="chain" id="PRO_5039486405" description="Lipoprotein" evidence="2">
    <location>
        <begin position="20"/>
        <end position="86"/>
    </location>
</feature>
<evidence type="ECO:0000256" key="1">
    <source>
        <dbReference type="SAM" id="MobiDB-lite"/>
    </source>
</evidence>
<name>A0A0R1U936_9LACO</name>
<feature type="region of interest" description="Disordered" evidence="1">
    <location>
        <begin position="35"/>
        <end position="71"/>
    </location>
</feature>
<proteinExistence type="predicted"/>
<evidence type="ECO:0000256" key="2">
    <source>
        <dbReference type="SAM" id="SignalP"/>
    </source>
</evidence>
<dbReference type="AlphaFoldDB" id="A0A0R1U936"/>
<accession>A0A0R1U936</accession>
<gene>
    <name evidence="3" type="ORF">FC46_GL000539</name>
</gene>
<keyword evidence="2" id="KW-0732">Signal</keyword>
<protein>
    <recommendedName>
        <fullName evidence="5">Lipoprotein</fullName>
    </recommendedName>
</protein>
<feature type="compositionally biased region" description="Acidic residues" evidence="1">
    <location>
        <begin position="45"/>
        <end position="58"/>
    </location>
</feature>
<comment type="caution">
    <text evidence="3">The sequence shown here is derived from an EMBL/GenBank/DDBJ whole genome shotgun (WGS) entry which is preliminary data.</text>
</comment>
<sequence>MKKKALLGIGIGFSAAFLAACAVVKRMYDKDYEGVSSADRGVSPVDDDELIEGEDEKLEETHDHDDDEVKDLKADAINHGYKPIDY</sequence>
<dbReference type="RefSeq" id="WP_057798895.1">
    <property type="nucleotide sequence ID" value="NZ_AZFM01000018.1"/>
</dbReference>
<dbReference type="PROSITE" id="PS51257">
    <property type="entry name" value="PROKAR_LIPOPROTEIN"/>
    <property type="match status" value="1"/>
</dbReference>
<evidence type="ECO:0000313" key="3">
    <source>
        <dbReference type="EMBL" id="KRL89808.1"/>
    </source>
</evidence>
<evidence type="ECO:0008006" key="5">
    <source>
        <dbReference type="Google" id="ProtNLM"/>
    </source>
</evidence>
<feature type="signal peptide" evidence="2">
    <location>
        <begin position="1"/>
        <end position="19"/>
    </location>
</feature>
<dbReference type="Proteomes" id="UP000051036">
    <property type="component" value="Unassembled WGS sequence"/>
</dbReference>